<dbReference type="PANTHER" id="PTHR24305:SF230">
    <property type="entry name" value="P450, PUTATIVE (EUROFUNG)-RELATED"/>
    <property type="match status" value="1"/>
</dbReference>
<dbReference type="OMA" id="AIDISEW"/>
<dbReference type="InterPro" id="IPR017972">
    <property type="entry name" value="Cyt_P450_CS"/>
</dbReference>
<keyword evidence="6 8" id="KW-0408">Iron</keyword>
<evidence type="ECO:0000256" key="10">
    <source>
        <dbReference type="SAM" id="Phobius"/>
    </source>
</evidence>
<keyword evidence="10" id="KW-0812">Transmembrane</keyword>
<keyword evidence="3 8" id="KW-0349">Heme</keyword>
<proteinExistence type="inferred from homology"/>
<organism evidence="11 12">
    <name type="scientific">Colletotrichum sublineola</name>
    <name type="common">Sorghum anthracnose fungus</name>
    <dbReference type="NCBI Taxonomy" id="1173701"/>
    <lineage>
        <taxon>Eukaryota</taxon>
        <taxon>Fungi</taxon>
        <taxon>Dikarya</taxon>
        <taxon>Ascomycota</taxon>
        <taxon>Pezizomycotina</taxon>
        <taxon>Sordariomycetes</taxon>
        <taxon>Hypocreomycetidae</taxon>
        <taxon>Glomerellales</taxon>
        <taxon>Glomerellaceae</taxon>
        <taxon>Colletotrichum</taxon>
        <taxon>Colletotrichum graminicola species complex</taxon>
    </lineage>
</organism>
<evidence type="ECO:0000256" key="8">
    <source>
        <dbReference type="PIRSR" id="PIRSR602401-1"/>
    </source>
</evidence>
<dbReference type="Pfam" id="PF00067">
    <property type="entry name" value="p450"/>
    <property type="match status" value="1"/>
</dbReference>
<dbReference type="InterPro" id="IPR001128">
    <property type="entry name" value="Cyt_P450"/>
</dbReference>
<keyword evidence="10" id="KW-0472">Membrane</keyword>
<feature type="binding site" description="axial binding residue" evidence="8">
    <location>
        <position position="430"/>
    </location>
    <ligand>
        <name>heme</name>
        <dbReference type="ChEBI" id="CHEBI:30413"/>
    </ligand>
    <ligandPart>
        <name>Fe</name>
        <dbReference type="ChEBI" id="CHEBI:18248"/>
    </ligandPart>
</feature>
<dbReference type="GO" id="GO:0016705">
    <property type="term" value="F:oxidoreductase activity, acting on paired donors, with incorporation or reduction of molecular oxygen"/>
    <property type="evidence" value="ECO:0007669"/>
    <property type="project" value="InterPro"/>
</dbReference>
<dbReference type="InterPro" id="IPR002401">
    <property type="entry name" value="Cyt_P450_E_grp-I"/>
</dbReference>
<dbReference type="eggNOG" id="KOG0158">
    <property type="taxonomic scope" value="Eukaryota"/>
</dbReference>
<dbReference type="GO" id="GO:0005506">
    <property type="term" value="F:iron ion binding"/>
    <property type="evidence" value="ECO:0007669"/>
    <property type="project" value="InterPro"/>
</dbReference>
<dbReference type="GO" id="GO:0004497">
    <property type="term" value="F:monooxygenase activity"/>
    <property type="evidence" value="ECO:0007669"/>
    <property type="project" value="UniProtKB-KW"/>
</dbReference>
<dbReference type="AlphaFoldDB" id="A0A066XLR1"/>
<reference evidence="12" key="1">
    <citation type="journal article" date="2014" name="Genome Announc.">
        <title>Draft genome sequence of Colletotrichum sublineola, a destructive pathogen of cultivated sorghum.</title>
        <authorList>
            <person name="Baroncelli R."/>
            <person name="Sanz-Martin J.M."/>
            <person name="Rech G.E."/>
            <person name="Sukno S.A."/>
            <person name="Thon M.R."/>
        </authorList>
    </citation>
    <scope>NUCLEOTIDE SEQUENCE [LARGE SCALE GENOMIC DNA]</scope>
    <source>
        <strain evidence="12">TX430BB</strain>
    </source>
</reference>
<name>A0A066XLR1_COLSU</name>
<dbReference type="HOGENOM" id="CLU_001570_14_11_1"/>
<evidence type="ECO:0000256" key="6">
    <source>
        <dbReference type="ARBA" id="ARBA00023004"/>
    </source>
</evidence>
<dbReference type="OrthoDB" id="1470350at2759"/>
<keyword evidence="4 8" id="KW-0479">Metal-binding</keyword>
<protein>
    <submittedName>
        <fullName evidence="11">Putative cytochrome P450, CYP11/CYP12/CYP24/CYP27 family</fullName>
    </submittedName>
</protein>
<evidence type="ECO:0000313" key="11">
    <source>
        <dbReference type="EMBL" id="KDN68589.1"/>
    </source>
</evidence>
<dbReference type="CDD" id="cd11058">
    <property type="entry name" value="CYP60B-like"/>
    <property type="match status" value="1"/>
</dbReference>
<evidence type="ECO:0000256" key="2">
    <source>
        <dbReference type="ARBA" id="ARBA00010617"/>
    </source>
</evidence>
<dbReference type="Proteomes" id="UP000027238">
    <property type="component" value="Unassembled WGS sequence"/>
</dbReference>
<dbReference type="PROSITE" id="PS00086">
    <property type="entry name" value="CYTOCHROME_P450"/>
    <property type="match status" value="1"/>
</dbReference>
<dbReference type="InterPro" id="IPR036396">
    <property type="entry name" value="Cyt_P450_sf"/>
</dbReference>
<dbReference type="InterPro" id="IPR050121">
    <property type="entry name" value="Cytochrome_P450_monoxygenase"/>
</dbReference>
<keyword evidence="7 9" id="KW-0503">Monooxygenase</keyword>
<evidence type="ECO:0000256" key="4">
    <source>
        <dbReference type="ARBA" id="ARBA00022723"/>
    </source>
</evidence>
<dbReference type="PRINTS" id="PR00463">
    <property type="entry name" value="EP450I"/>
</dbReference>
<evidence type="ECO:0000256" key="3">
    <source>
        <dbReference type="ARBA" id="ARBA00022617"/>
    </source>
</evidence>
<keyword evidence="10" id="KW-1133">Transmembrane helix</keyword>
<evidence type="ECO:0000256" key="1">
    <source>
        <dbReference type="ARBA" id="ARBA00001971"/>
    </source>
</evidence>
<evidence type="ECO:0000256" key="9">
    <source>
        <dbReference type="RuleBase" id="RU000461"/>
    </source>
</evidence>
<evidence type="ECO:0000256" key="5">
    <source>
        <dbReference type="ARBA" id="ARBA00023002"/>
    </source>
</evidence>
<dbReference type="PRINTS" id="PR00385">
    <property type="entry name" value="P450"/>
</dbReference>
<comment type="caution">
    <text evidence="11">The sequence shown here is derived from an EMBL/GenBank/DDBJ whole genome shotgun (WGS) entry which is preliminary data.</text>
</comment>
<gene>
    <name evidence="11" type="ORF">CSUB01_09407</name>
</gene>
<dbReference type="PANTHER" id="PTHR24305">
    <property type="entry name" value="CYTOCHROME P450"/>
    <property type="match status" value="1"/>
</dbReference>
<comment type="cofactor">
    <cofactor evidence="1 8">
        <name>heme</name>
        <dbReference type="ChEBI" id="CHEBI:30413"/>
    </cofactor>
</comment>
<evidence type="ECO:0000313" key="12">
    <source>
        <dbReference type="Proteomes" id="UP000027238"/>
    </source>
</evidence>
<sequence length="498" mass="56238">MVLFPCWQLPWNIGNVLASVACATVLYVLWRLLYNVLLHPLHEYPGPRLWAASRIPYAFACMTGQGHRKILQLHEAYGDIVRVAPNELSYCSPEAWKEVFGRRKTAAGEIGKDSLHYAEAKDSILGAPKEKHTQLRRILGRGFSHKAVLDQERLIKSHVDQLFNILSEHEETKGWEVPIDVNKLFDFVALDIITDLGFGASFHCLSAGEYHPWAKFFLDALPGIAFATAMKQFEIVFKLLMALAPKSLVRKHEEMVLLTNSMVEKRLEEADRPDLIQAMCQPFSENERRPLSIQEIKANAQILTMAGYDTTATALAGATFLLITNASAMVSLCKEIRSAFQHESEINISTTSNLAYLRAAIDEALRMYPPGGSGMPRQVPKGGAFILNQHIPAGPESFVPERWLNDGAGASFSHDRKETFQPFSFGPRDCIGRNLAYAELRIVLARLVWNFDLELAHESDRSWLGRQKNYLLWERGPLLIRLRRRTEECKSEGFSGRM</sequence>
<comment type="similarity">
    <text evidence="2 9">Belongs to the cytochrome P450 family.</text>
</comment>
<dbReference type="GO" id="GO:0020037">
    <property type="term" value="F:heme binding"/>
    <property type="evidence" value="ECO:0007669"/>
    <property type="project" value="InterPro"/>
</dbReference>
<dbReference type="EMBL" id="JMSE01000646">
    <property type="protein sequence ID" value="KDN68589.1"/>
    <property type="molecule type" value="Genomic_DNA"/>
</dbReference>
<dbReference type="Gene3D" id="1.10.630.10">
    <property type="entry name" value="Cytochrome P450"/>
    <property type="match status" value="1"/>
</dbReference>
<keyword evidence="12" id="KW-1185">Reference proteome</keyword>
<feature type="transmembrane region" description="Helical" evidence="10">
    <location>
        <begin position="12"/>
        <end position="30"/>
    </location>
</feature>
<dbReference type="STRING" id="1173701.A0A066XLR1"/>
<accession>A0A066XLR1</accession>
<evidence type="ECO:0000256" key="7">
    <source>
        <dbReference type="ARBA" id="ARBA00023033"/>
    </source>
</evidence>
<dbReference type="SUPFAM" id="SSF48264">
    <property type="entry name" value="Cytochrome P450"/>
    <property type="match status" value="1"/>
</dbReference>
<keyword evidence="5 9" id="KW-0560">Oxidoreductase</keyword>